<evidence type="ECO:0000313" key="3">
    <source>
        <dbReference type="Proteomes" id="UP001196413"/>
    </source>
</evidence>
<dbReference type="AlphaFoldDB" id="A0AAD5MV64"/>
<evidence type="ECO:0000256" key="1">
    <source>
        <dbReference type="SAM" id="MobiDB-lite"/>
    </source>
</evidence>
<evidence type="ECO:0000313" key="2">
    <source>
        <dbReference type="EMBL" id="KAJ1356256.1"/>
    </source>
</evidence>
<name>A0AAD5MV64_PARTN</name>
<accession>A0AAD5MV64</accession>
<proteinExistence type="predicted"/>
<reference evidence="2" key="1">
    <citation type="submission" date="2021-06" db="EMBL/GenBank/DDBJ databases">
        <title>Parelaphostrongylus tenuis whole genome reference sequence.</title>
        <authorList>
            <person name="Garwood T.J."/>
            <person name="Larsen P.A."/>
            <person name="Fountain-Jones N.M."/>
            <person name="Garbe J.R."/>
            <person name="Macchietto M.G."/>
            <person name="Kania S.A."/>
            <person name="Gerhold R.W."/>
            <person name="Richards J.E."/>
            <person name="Wolf T.M."/>
        </authorList>
    </citation>
    <scope>NUCLEOTIDE SEQUENCE</scope>
    <source>
        <strain evidence="2">MNPRO001-30</strain>
        <tissue evidence="2">Meninges</tissue>
    </source>
</reference>
<protein>
    <submittedName>
        <fullName evidence="2">Uncharacterized protein</fullName>
    </submittedName>
</protein>
<feature type="compositionally biased region" description="Basic and acidic residues" evidence="1">
    <location>
        <begin position="49"/>
        <end position="61"/>
    </location>
</feature>
<dbReference type="EMBL" id="JAHQIW010002756">
    <property type="protein sequence ID" value="KAJ1356256.1"/>
    <property type="molecule type" value="Genomic_DNA"/>
</dbReference>
<gene>
    <name evidence="2" type="ORF">KIN20_013931</name>
</gene>
<sequence>MPAAERCKRHNLARLQSRLLQVNMMNSTIPEEGGEYASPDVTMDAISCDHESAESKDELPKKIQPQGVPRSSSQSSSSNSSSINSNTISVCD</sequence>
<keyword evidence="3" id="KW-1185">Reference proteome</keyword>
<dbReference type="Proteomes" id="UP001196413">
    <property type="component" value="Unassembled WGS sequence"/>
</dbReference>
<comment type="caution">
    <text evidence="2">The sequence shown here is derived from an EMBL/GenBank/DDBJ whole genome shotgun (WGS) entry which is preliminary data.</text>
</comment>
<feature type="region of interest" description="Disordered" evidence="1">
    <location>
        <begin position="49"/>
        <end position="92"/>
    </location>
</feature>
<organism evidence="2 3">
    <name type="scientific">Parelaphostrongylus tenuis</name>
    <name type="common">Meningeal worm</name>
    <dbReference type="NCBI Taxonomy" id="148309"/>
    <lineage>
        <taxon>Eukaryota</taxon>
        <taxon>Metazoa</taxon>
        <taxon>Ecdysozoa</taxon>
        <taxon>Nematoda</taxon>
        <taxon>Chromadorea</taxon>
        <taxon>Rhabditida</taxon>
        <taxon>Rhabditina</taxon>
        <taxon>Rhabditomorpha</taxon>
        <taxon>Strongyloidea</taxon>
        <taxon>Metastrongylidae</taxon>
        <taxon>Parelaphostrongylus</taxon>
    </lineage>
</organism>
<feature type="compositionally biased region" description="Low complexity" evidence="1">
    <location>
        <begin position="71"/>
        <end position="92"/>
    </location>
</feature>